<dbReference type="Proteomes" id="UP000276215">
    <property type="component" value="Unassembled WGS sequence"/>
</dbReference>
<evidence type="ECO:0000313" key="2">
    <source>
        <dbReference type="Proteomes" id="UP000276215"/>
    </source>
</evidence>
<proteinExistence type="predicted"/>
<reference evidence="1 2" key="1">
    <citation type="journal article" date="2018" name="Nat. Ecol. Evol.">
        <title>Pezizomycetes genomes reveal the molecular basis of ectomycorrhizal truffle lifestyle.</title>
        <authorList>
            <person name="Murat C."/>
            <person name="Payen T."/>
            <person name="Noel B."/>
            <person name="Kuo A."/>
            <person name="Morin E."/>
            <person name="Chen J."/>
            <person name="Kohler A."/>
            <person name="Krizsan K."/>
            <person name="Balestrini R."/>
            <person name="Da Silva C."/>
            <person name="Montanini B."/>
            <person name="Hainaut M."/>
            <person name="Levati E."/>
            <person name="Barry K.W."/>
            <person name="Belfiori B."/>
            <person name="Cichocki N."/>
            <person name="Clum A."/>
            <person name="Dockter R.B."/>
            <person name="Fauchery L."/>
            <person name="Guy J."/>
            <person name="Iotti M."/>
            <person name="Le Tacon F."/>
            <person name="Lindquist E.A."/>
            <person name="Lipzen A."/>
            <person name="Malagnac F."/>
            <person name="Mello A."/>
            <person name="Molinier V."/>
            <person name="Miyauchi S."/>
            <person name="Poulain J."/>
            <person name="Riccioni C."/>
            <person name="Rubini A."/>
            <person name="Sitrit Y."/>
            <person name="Splivallo R."/>
            <person name="Traeger S."/>
            <person name="Wang M."/>
            <person name="Zifcakova L."/>
            <person name="Wipf D."/>
            <person name="Zambonelli A."/>
            <person name="Paolocci F."/>
            <person name="Nowrousian M."/>
            <person name="Ottonello S."/>
            <person name="Baldrian P."/>
            <person name="Spatafora J.W."/>
            <person name="Henrissat B."/>
            <person name="Nagy L.G."/>
            <person name="Aury J.M."/>
            <person name="Wincker P."/>
            <person name="Grigoriev I.V."/>
            <person name="Bonfante P."/>
            <person name="Martin F.M."/>
        </authorList>
    </citation>
    <scope>NUCLEOTIDE SEQUENCE [LARGE SCALE GENOMIC DNA]</scope>
    <source>
        <strain evidence="1 2">120613-1</strain>
    </source>
</reference>
<evidence type="ECO:0000313" key="1">
    <source>
        <dbReference type="EMBL" id="RPA94354.1"/>
    </source>
</evidence>
<protein>
    <submittedName>
        <fullName evidence="1">Uncharacterized protein</fullName>
    </submittedName>
</protein>
<sequence>MCIYRFKLAGFGFGVWVLVEWAGEELCGVCSRRMLSLHFSDMRGTALGYLFE</sequence>
<accession>A0A3N4JKG1</accession>
<dbReference type="EMBL" id="ML120438">
    <property type="protein sequence ID" value="RPA94354.1"/>
    <property type="molecule type" value="Genomic_DNA"/>
</dbReference>
<gene>
    <name evidence="1" type="ORF">L873DRAFT_1814514</name>
</gene>
<keyword evidence="2" id="KW-1185">Reference proteome</keyword>
<dbReference type="AlphaFoldDB" id="A0A3N4JKG1"/>
<organism evidence="1 2">
    <name type="scientific">Choiromyces venosus 120613-1</name>
    <dbReference type="NCBI Taxonomy" id="1336337"/>
    <lineage>
        <taxon>Eukaryota</taxon>
        <taxon>Fungi</taxon>
        <taxon>Dikarya</taxon>
        <taxon>Ascomycota</taxon>
        <taxon>Pezizomycotina</taxon>
        <taxon>Pezizomycetes</taxon>
        <taxon>Pezizales</taxon>
        <taxon>Tuberaceae</taxon>
        <taxon>Choiromyces</taxon>
    </lineage>
</organism>
<name>A0A3N4JKG1_9PEZI</name>